<evidence type="ECO:0000256" key="2">
    <source>
        <dbReference type="ARBA" id="ARBA00022801"/>
    </source>
</evidence>
<sequence>MTITSEHYDELIKIRHYIHENPELSGQEFKTTQYLKDYLTDLGIQILETGLKTGLVAQIGSGQPVIALRADIDALPIVENTGLPFTSKNTGVMHACGHDLHQTSLLGAAKILKSREHEIDGTIKLIFQHAEESHIGADEVLATGVLADVSAIIGYHNMPTLPVGQIGIREKGIMAAVDQFYVTIKGVGSHAAYPQEGADSILATSAIIASLQQIVARNISPQHAVVVSVTHMTAGNTWNVLPDEAIFEGTIRTFDKDDRKLAKKRFYDIVENVSSAYGVHAEIDWILGPNVTYNDPELSEFLFNETRKWHDDVMVPEPSNAGEDFATYQEQIPGVFAFIGSNAIGSPGLHFSDMTVKDEMLPVAVDYYVNNAFALLERLAQK</sequence>
<feature type="binding site" evidence="5">
    <location>
        <position position="96"/>
    </location>
    <ligand>
        <name>Mn(2+)</name>
        <dbReference type="ChEBI" id="CHEBI:29035"/>
        <label>2</label>
    </ligand>
</feature>
<keyword evidence="8" id="KW-1185">Reference proteome</keyword>
<dbReference type="InterPro" id="IPR036264">
    <property type="entry name" value="Bact_exopeptidase_dim_dom"/>
</dbReference>
<gene>
    <name evidence="7" type="primary">yjiB</name>
    <name evidence="7" type="ORF">Hs30E_08040</name>
</gene>
<dbReference type="Gene3D" id="3.30.70.360">
    <property type="match status" value="1"/>
</dbReference>
<dbReference type="Pfam" id="PF07687">
    <property type="entry name" value="M20_dimer"/>
    <property type="match status" value="1"/>
</dbReference>
<dbReference type="Proteomes" id="UP000480303">
    <property type="component" value="Unassembled WGS sequence"/>
</dbReference>
<dbReference type="SUPFAM" id="SSF53187">
    <property type="entry name" value="Zn-dependent exopeptidases"/>
    <property type="match status" value="1"/>
</dbReference>
<comment type="caution">
    <text evidence="7">The sequence shown here is derived from an EMBL/GenBank/DDBJ whole genome shotgun (WGS) entry which is preliminary data.</text>
</comment>
<evidence type="ECO:0000256" key="3">
    <source>
        <dbReference type="ARBA" id="ARBA00022915"/>
    </source>
</evidence>
<keyword evidence="5" id="KW-0464">Manganese</keyword>
<dbReference type="GO" id="GO:0050118">
    <property type="term" value="F:N-acetyldiaminopimelate deacetylase activity"/>
    <property type="evidence" value="ECO:0007669"/>
    <property type="project" value="UniProtKB-ARBA"/>
</dbReference>
<feature type="binding site" evidence="5">
    <location>
        <position position="132"/>
    </location>
    <ligand>
        <name>Mn(2+)</name>
        <dbReference type="ChEBI" id="CHEBI:29035"/>
        <label>2</label>
    </ligand>
</feature>
<evidence type="ECO:0000313" key="7">
    <source>
        <dbReference type="EMBL" id="GFH42253.1"/>
    </source>
</evidence>
<keyword evidence="5" id="KW-0479">Metal-binding</keyword>
<feature type="binding site" evidence="5">
    <location>
        <position position="98"/>
    </location>
    <ligand>
        <name>Mn(2+)</name>
        <dbReference type="ChEBI" id="CHEBI:29035"/>
        <label>2</label>
    </ligand>
</feature>
<feature type="binding site" evidence="5">
    <location>
        <position position="156"/>
    </location>
    <ligand>
        <name>Mn(2+)</name>
        <dbReference type="ChEBI" id="CHEBI:29035"/>
        <label>2</label>
    </ligand>
</feature>
<dbReference type="Pfam" id="PF01546">
    <property type="entry name" value="Peptidase_M20"/>
    <property type="match status" value="1"/>
</dbReference>
<keyword evidence="4" id="KW-0457">Lysine biosynthesis</keyword>
<dbReference type="GO" id="GO:0009085">
    <property type="term" value="P:lysine biosynthetic process"/>
    <property type="evidence" value="ECO:0007669"/>
    <property type="project" value="UniProtKB-KW"/>
</dbReference>
<accession>A0A6A0BC44</accession>
<dbReference type="Gene3D" id="3.40.630.10">
    <property type="entry name" value="Zn peptidases"/>
    <property type="match status" value="1"/>
</dbReference>
<dbReference type="PANTHER" id="PTHR11014">
    <property type="entry name" value="PEPTIDASE M20 FAMILY MEMBER"/>
    <property type="match status" value="1"/>
</dbReference>
<keyword evidence="2" id="KW-0378">Hydrolase</keyword>
<dbReference type="PANTHER" id="PTHR11014:SF63">
    <property type="entry name" value="METALLOPEPTIDASE, PUTATIVE (AFU_ORTHOLOGUE AFUA_6G09600)-RELATED"/>
    <property type="match status" value="1"/>
</dbReference>
<dbReference type="GO" id="GO:0046872">
    <property type="term" value="F:metal ion binding"/>
    <property type="evidence" value="ECO:0007669"/>
    <property type="project" value="UniProtKB-KW"/>
</dbReference>
<protein>
    <submittedName>
        <fullName evidence="7">Peptidase M20</fullName>
    </submittedName>
</protein>
<dbReference type="GO" id="GO:0019877">
    <property type="term" value="P:diaminopimelate biosynthetic process"/>
    <property type="evidence" value="ECO:0007669"/>
    <property type="project" value="UniProtKB-KW"/>
</dbReference>
<organism evidence="7 8">
    <name type="scientific">Pseudolactococcus hodotermopsidis</name>
    <dbReference type="NCBI Taxonomy" id="2709157"/>
    <lineage>
        <taxon>Bacteria</taxon>
        <taxon>Bacillati</taxon>
        <taxon>Bacillota</taxon>
        <taxon>Bacilli</taxon>
        <taxon>Lactobacillales</taxon>
        <taxon>Streptococcaceae</taxon>
        <taxon>Pseudolactococcus</taxon>
    </lineage>
</organism>
<name>A0A6A0BC44_9LACT</name>
<dbReference type="FunFam" id="3.30.70.360:FF:000001">
    <property type="entry name" value="N-acetyldiaminopimelate deacetylase"/>
    <property type="match status" value="1"/>
</dbReference>
<evidence type="ECO:0000259" key="6">
    <source>
        <dbReference type="Pfam" id="PF07687"/>
    </source>
</evidence>
<dbReference type="AlphaFoldDB" id="A0A6A0BC44"/>
<dbReference type="InterPro" id="IPR011650">
    <property type="entry name" value="Peptidase_M20_dimer"/>
</dbReference>
<evidence type="ECO:0000256" key="1">
    <source>
        <dbReference type="ARBA" id="ARBA00022605"/>
    </source>
</evidence>
<dbReference type="EMBL" id="BLLI01000017">
    <property type="protein sequence ID" value="GFH42253.1"/>
    <property type="molecule type" value="Genomic_DNA"/>
</dbReference>
<dbReference type="InterPro" id="IPR017439">
    <property type="entry name" value="Amidohydrolase"/>
</dbReference>
<evidence type="ECO:0000256" key="4">
    <source>
        <dbReference type="ARBA" id="ARBA00023154"/>
    </source>
</evidence>
<dbReference type="RefSeq" id="WP_172208208.1">
    <property type="nucleotide sequence ID" value="NZ_BLLI01000017.1"/>
</dbReference>
<keyword evidence="3" id="KW-0220">Diaminopimelate biosynthesis</keyword>
<proteinExistence type="predicted"/>
<evidence type="ECO:0000256" key="5">
    <source>
        <dbReference type="PIRSR" id="PIRSR005962-1"/>
    </source>
</evidence>
<reference evidence="7 8" key="1">
    <citation type="submission" date="2020-02" db="EMBL/GenBank/DDBJ databases">
        <title>Draft genome sequence of Lactococcus sp. Hs30E4-3.</title>
        <authorList>
            <person name="Noda S."/>
            <person name="Yuki M."/>
            <person name="Ohkuma M."/>
        </authorList>
    </citation>
    <scope>NUCLEOTIDE SEQUENCE [LARGE SCALE GENOMIC DNA]</scope>
    <source>
        <strain evidence="7 8">Hs30E4-3</strain>
    </source>
</reference>
<keyword evidence="1" id="KW-0028">Amino-acid biosynthesis</keyword>
<feature type="domain" description="Peptidase M20 dimerisation" evidence="6">
    <location>
        <begin position="180"/>
        <end position="274"/>
    </location>
</feature>
<feature type="binding site" evidence="5">
    <location>
        <position position="350"/>
    </location>
    <ligand>
        <name>Mn(2+)</name>
        <dbReference type="ChEBI" id="CHEBI:29035"/>
        <label>2</label>
    </ligand>
</feature>
<comment type="cofactor">
    <cofactor evidence="5">
        <name>Mn(2+)</name>
        <dbReference type="ChEBI" id="CHEBI:29035"/>
    </cofactor>
    <text evidence="5">The Mn(2+) ion enhances activity.</text>
</comment>
<dbReference type="NCBIfam" id="TIGR01891">
    <property type="entry name" value="amidohydrolases"/>
    <property type="match status" value="1"/>
</dbReference>
<dbReference type="SUPFAM" id="SSF55031">
    <property type="entry name" value="Bacterial exopeptidase dimerisation domain"/>
    <property type="match status" value="1"/>
</dbReference>
<evidence type="ECO:0000313" key="8">
    <source>
        <dbReference type="Proteomes" id="UP000480303"/>
    </source>
</evidence>
<dbReference type="InterPro" id="IPR002933">
    <property type="entry name" value="Peptidase_M20"/>
</dbReference>
<dbReference type="PIRSF" id="PIRSF005962">
    <property type="entry name" value="Pept_M20D_amidohydro"/>
    <property type="match status" value="1"/>
</dbReference>